<gene>
    <name evidence="6" type="ORF">C1N66_30975</name>
</gene>
<evidence type="ECO:0000256" key="3">
    <source>
        <dbReference type="ARBA" id="ARBA00022827"/>
    </source>
</evidence>
<name>A0AB73UT32_BACCE</name>
<dbReference type="InterPro" id="IPR009075">
    <property type="entry name" value="AcylCo_DH/oxidase_C"/>
</dbReference>
<dbReference type="PANTHER" id="PTHR43884:SF25">
    <property type="entry name" value="ACYL-COA DEHYDROGENASE YDBM-RELATED"/>
    <property type="match status" value="1"/>
</dbReference>
<accession>A0AB73UT32</accession>
<comment type="similarity">
    <text evidence="1">Belongs to the acyl-CoA dehydrogenase family.</text>
</comment>
<dbReference type="Proteomes" id="UP000464780">
    <property type="component" value="Plasmid unnamed_12"/>
</dbReference>
<dbReference type="InterPro" id="IPR046373">
    <property type="entry name" value="Acyl-CoA_Oxase/DH_mid-dom_sf"/>
</dbReference>
<proteinExistence type="inferred from homology"/>
<evidence type="ECO:0000256" key="4">
    <source>
        <dbReference type="ARBA" id="ARBA00023002"/>
    </source>
</evidence>
<dbReference type="AlphaFoldDB" id="A0AB73UT32"/>
<dbReference type="Pfam" id="PF00441">
    <property type="entry name" value="Acyl-CoA_dh_1"/>
    <property type="match status" value="1"/>
</dbReference>
<dbReference type="GO" id="GO:0003995">
    <property type="term" value="F:acyl-CoA dehydrogenase activity"/>
    <property type="evidence" value="ECO:0007669"/>
    <property type="project" value="TreeGrafter"/>
</dbReference>
<evidence type="ECO:0000256" key="1">
    <source>
        <dbReference type="ARBA" id="ARBA00009347"/>
    </source>
</evidence>
<keyword evidence="4" id="KW-0560">Oxidoreductase</keyword>
<dbReference type="InterPro" id="IPR036250">
    <property type="entry name" value="AcylCo_DH-like_C"/>
</dbReference>
<feature type="domain" description="Acyl-CoA dehydrogenase/oxidase C-terminal" evidence="5">
    <location>
        <begin position="211"/>
        <end position="341"/>
    </location>
</feature>
<dbReference type="SUPFAM" id="SSF56645">
    <property type="entry name" value="Acyl-CoA dehydrogenase NM domain-like"/>
    <property type="match status" value="1"/>
</dbReference>
<dbReference type="PANTHER" id="PTHR43884">
    <property type="entry name" value="ACYL-COA DEHYDROGENASE"/>
    <property type="match status" value="1"/>
</dbReference>
<keyword evidence="3" id="KW-0274">FAD</keyword>
<organism evidence="6 7">
    <name type="scientific">Bacillus cereus</name>
    <dbReference type="NCBI Taxonomy" id="1396"/>
    <lineage>
        <taxon>Bacteria</taxon>
        <taxon>Bacillati</taxon>
        <taxon>Bacillota</taxon>
        <taxon>Bacilli</taxon>
        <taxon>Bacillales</taxon>
        <taxon>Bacillaceae</taxon>
        <taxon>Bacillus</taxon>
        <taxon>Bacillus cereus group</taxon>
    </lineage>
</organism>
<geneLocation type="plasmid" evidence="6 7">
    <name>unnamed_12</name>
</geneLocation>
<dbReference type="Gene3D" id="1.20.140.10">
    <property type="entry name" value="Butyryl-CoA Dehydrogenase, subunit A, domain 3"/>
    <property type="match status" value="1"/>
</dbReference>
<evidence type="ECO:0000313" key="7">
    <source>
        <dbReference type="Proteomes" id="UP000464780"/>
    </source>
</evidence>
<evidence type="ECO:0000259" key="5">
    <source>
        <dbReference type="Pfam" id="PF00441"/>
    </source>
</evidence>
<keyword evidence="6" id="KW-0614">Plasmid</keyword>
<dbReference type="RefSeq" id="WP_162281060.1">
    <property type="nucleotide sequence ID" value="NZ_CP028010.2"/>
</dbReference>
<protein>
    <submittedName>
        <fullName evidence="6">Acyl-CoA/acyl-ACP dehydrogenase</fullName>
    </submittedName>
</protein>
<dbReference type="InterPro" id="IPR009100">
    <property type="entry name" value="AcylCoA_DH/oxidase_NM_dom_sf"/>
</dbReference>
<evidence type="ECO:0000313" key="6">
    <source>
        <dbReference type="EMBL" id="QHV47445.2"/>
    </source>
</evidence>
<sequence>MERKNGIDSILEAKLHHLTLPDSNENNISAIEYFSVISKLVKDYSPSISLSISMHLYTIWGLQSLLSEDQKKYYFEKVRTENALFSSLNEPGLYFVQPKQVNEKEFPIVAKKIGDSYIVNGVKNFVSLEPYVRYLPVYALIENHQGPGFGIVVLILDKQTHGIYIEKNWDTISMKSTHSNRVILKDVIVNQDQVVDIGANIQKTELLGYLFRLSVSSVYYGVAQTALDYIVEQCKKKKVPHTNTKLAFFPGVQFSLSEIIILLETSYSQIRYLCDLLDQFLQNKHEYKSEQVNTSSLITKEYVTNTAQQIVNKAMKIEGIGSLFEENPLSILYTDVKAGAFHPPQRDILYELLAKQKLGIIPFRNRWC</sequence>
<keyword evidence="2" id="KW-0285">Flavoprotein</keyword>
<dbReference type="SUPFAM" id="SSF47203">
    <property type="entry name" value="Acyl-CoA dehydrogenase C-terminal domain-like"/>
    <property type="match status" value="1"/>
</dbReference>
<dbReference type="EMBL" id="CP028010">
    <property type="protein sequence ID" value="QHV47445.2"/>
    <property type="molecule type" value="Genomic_DNA"/>
</dbReference>
<evidence type="ECO:0000256" key="2">
    <source>
        <dbReference type="ARBA" id="ARBA00022630"/>
    </source>
</evidence>
<reference evidence="6 7" key="1">
    <citation type="submission" date="2018-03" db="EMBL/GenBank/DDBJ databases">
        <title>The complete genome of bacterial strain SGAir0260.</title>
        <authorList>
            <person name="Schuster S.C."/>
        </authorList>
    </citation>
    <scope>NUCLEOTIDE SEQUENCE [LARGE SCALE GENOMIC DNA]</scope>
    <source>
        <strain evidence="6 7">SGAir0260</strain>
        <plasmid evidence="6 7">unnamed_12</plasmid>
    </source>
</reference>
<dbReference type="Gene3D" id="2.40.110.10">
    <property type="entry name" value="Butyryl-CoA Dehydrogenase, subunit A, domain 2"/>
    <property type="match status" value="1"/>
</dbReference>